<feature type="domain" description="ABC transmembrane type-1" evidence="14">
    <location>
        <begin position="17"/>
        <end position="296"/>
    </location>
</feature>
<evidence type="ECO:0000256" key="10">
    <source>
        <dbReference type="ARBA" id="ARBA00023136"/>
    </source>
</evidence>
<dbReference type="InterPro" id="IPR017871">
    <property type="entry name" value="ABC_transporter-like_CS"/>
</dbReference>
<gene>
    <name evidence="15" type="primary">irtB_2</name>
    <name evidence="15" type="ORF">NCTC10254_01582</name>
</gene>
<evidence type="ECO:0000256" key="5">
    <source>
        <dbReference type="ARBA" id="ARBA00022692"/>
    </source>
</evidence>
<dbReference type="Proteomes" id="UP000249886">
    <property type="component" value="Unassembled WGS sequence"/>
</dbReference>
<dbReference type="InterPro" id="IPR039421">
    <property type="entry name" value="Type_1_exporter"/>
</dbReference>
<dbReference type="Gene3D" id="3.40.50.300">
    <property type="entry name" value="P-loop containing nucleotide triphosphate hydrolases"/>
    <property type="match status" value="1"/>
</dbReference>
<dbReference type="GO" id="GO:0005524">
    <property type="term" value="F:ATP binding"/>
    <property type="evidence" value="ECO:0007669"/>
    <property type="project" value="UniProtKB-KW"/>
</dbReference>
<dbReference type="SUPFAM" id="SSF90123">
    <property type="entry name" value="ABC transporter transmembrane region"/>
    <property type="match status" value="1"/>
</dbReference>
<dbReference type="SUPFAM" id="SSF52540">
    <property type="entry name" value="P-loop containing nucleoside triphosphate hydrolases"/>
    <property type="match status" value="1"/>
</dbReference>
<evidence type="ECO:0000259" key="14">
    <source>
        <dbReference type="PROSITE" id="PS50929"/>
    </source>
</evidence>
<dbReference type="GO" id="GO:0016887">
    <property type="term" value="F:ATP hydrolysis activity"/>
    <property type="evidence" value="ECO:0007669"/>
    <property type="project" value="InterPro"/>
</dbReference>
<evidence type="ECO:0000256" key="12">
    <source>
        <dbReference type="SAM" id="Phobius"/>
    </source>
</evidence>
<sequence>MWRLLGTIVDDKNLRQLIAIFSVSAVLQGVALAMMIPFLQELLGGGPRVGTWLGVLVGLAVVSFVVEFYGIMRSYRISVYDVCDALIEKIADHTLQLPLGWFDAKREAQIASAMSREIDTLSHVASIIIPALVKQFVTPAVIVIAVLIVDWRLALIMIACVPLLRWGWLYMQKSIVKVDEVQAQAAADSAGRLIEYARLQPILRANGVTQRGWGLLEDALARENDTVHESLRAKGRPNIAYSSIIQTAFALVIIAGLVFMLRMDLDPISYIVIAVISVRVVQPLTLSVMYGTEIHASEAALHTVNEILTAKPLPEPTPEQAVTNLESTTITVTDVNFGYVPERKVVHNVNFTARQGTMTALVGPSGCGKSTMLRLIARFWDLDSGSVQIGGADVRNIPTPTLMRNISMVFQDVYLFDTTIRENVRMARPDATDAELEAAARAARLDQVIASLPDGWDTQVGQGGLKLSGGERQRVSIARAFIKDAPILLLDEITSALDGENEAAITAVMKELTRGRTVIVVAHRLSTIRDADQVIVFGKLDDDPTNGYGIVESGTFPELADAGGPFSNFIAASTSAKRWLV</sequence>
<dbReference type="PANTHER" id="PTHR24221:SF654">
    <property type="entry name" value="ATP-BINDING CASSETTE SUB-FAMILY B MEMBER 6"/>
    <property type="match status" value="1"/>
</dbReference>
<feature type="transmembrane region" description="Helical" evidence="12">
    <location>
        <begin position="51"/>
        <end position="71"/>
    </location>
</feature>
<name>A0A6H9XWL2_9CORY</name>
<keyword evidence="10 12" id="KW-0472">Membrane</keyword>
<keyword evidence="2" id="KW-0813">Transport</keyword>
<dbReference type="FunFam" id="3.40.50.300:FF:000221">
    <property type="entry name" value="Multidrug ABC transporter ATP-binding protein"/>
    <property type="match status" value="1"/>
</dbReference>
<keyword evidence="5 12" id="KW-0812">Transmembrane</keyword>
<dbReference type="GO" id="GO:0005886">
    <property type="term" value="C:plasma membrane"/>
    <property type="evidence" value="ECO:0007669"/>
    <property type="project" value="UniProtKB-SubCell"/>
</dbReference>
<dbReference type="RefSeq" id="WP_005524979.1">
    <property type="nucleotide sequence ID" value="NZ_CP050134.2"/>
</dbReference>
<keyword evidence="7 15" id="KW-0067">ATP-binding</keyword>
<feature type="transmembrane region" description="Helical" evidence="12">
    <location>
        <begin position="17"/>
        <end position="39"/>
    </location>
</feature>
<dbReference type="InterPro" id="IPR036640">
    <property type="entry name" value="ABC1_TM_sf"/>
</dbReference>
<feature type="domain" description="ABC transporter" evidence="13">
    <location>
        <begin position="330"/>
        <end position="562"/>
    </location>
</feature>
<comment type="subcellular location">
    <subcellularLocation>
        <location evidence="1">Cell inner membrane</location>
        <topology evidence="1">Multi-pass membrane protein</topology>
    </subcellularLocation>
</comment>
<evidence type="ECO:0000256" key="3">
    <source>
        <dbReference type="ARBA" id="ARBA00022475"/>
    </source>
</evidence>
<dbReference type="Pfam" id="PF00005">
    <property type="entry name" value="ABC_tran"/>
    <property type="match status" value="1"/>
</dbReference>
<comment type="similarity">
    <text evidence="11">Belongs to the ABC transporter superfamily. Siderophore-Fe(3+) uptake transporter (SIUT) (TC 3.A.1.21) family.</text>
</comment>
<dbReference type="Gene3D" id="1.20.1560.10">
    <property type="entry name" value="ABC transporter type 1, transmembrane domain"/>
    <property type="match status" value="1"/>
</dbReference>
<keyword evidence="15" id="KW-0378">Hydrolase</keyword>
<feature type="transmembrane region" description="Helical" evidence="12">
    <location>
        <begin position="239"/>
        <end position="261"/>
    </location>
</feature>
<dbReference type="InterPro" id="IPR027417">
    <property type="entry name" value="P-loop_NTPase"/>
</dbReference>
<keyword evidence="3" id="KW-1003">Cell membrane</keyword>
<dbReference type="GO" id="GO:0034040">
    <property type="term" value="F:ATPase-coupled lipid transmembrane transporter activity"/>
    <property type="evidence" value="ECO:0007669"/>
    <property type="project" value="TreeGrafter"/>
</dbReference>
<comment type="caution">
    <text evidence="15">The sequence shown here is derived from an EMBL/GenBank/DDBJ whole genome shotgun (WGS) entry which is preliminary data.</text>
</comment>
<evidence type="ECO:0000256" key="1">
    <source>
        <dbReference type="ARBA" id="ARBA00004429"/>
    </source>
</evidence>
<accession>A0A6H9XWL2</accession>
<keyword evidence="4" id="KW-0997">Cell inner membrane</keyword>
<keyword evidence="9 12" id="KW-1133">Transmembrane helix</keyword>
<dbReference type="PANTHER" id="PTHR24221">
    <property type="entry name" value="ATP-BINDING CASSETTE SUB-FAMILY B"/>
    <property type="match status" value="1"/>
</dbReference>
<dbReference type="PROSITE" id="PS50893">
    <property type="entry name" value="ABC_TRANSPORTER_2"/>
    <property type="match status" value="1"/>
</dbReference>
<dbReference type="GeneID" id="84573568"/>
<dbReference type="Pfam" id="PF00664">
    <property type="entry name" value="ABC_membrane"/>
    <property type="match status" value="1"/>
</dbReference>
<dbReference type="PROSITE" id="PS00211">
    <property type="entry name" value="ABC_TRANSPORTER_1"/>
    <property type="match status" value="1"/>
</dbReference>
<dbReference type="SMART" id="SM00382">
    <property type="entry name" value="AAA"/>
    <property type="match status" value="1"/>
</dbReference>
<evidence type="ECO:0000313" key="15">
    <source>
        <dbReference type="EMBL" id="SPW28636.1"/>
    </source>
</evidence>
<evidence type="ECO:0000256" key="9">
    <source>
        <dbReference type="ARBA" id="ARBA00022989"/>
    </source>
</evidence>
<protein>
    <submittedName>
        <fullName evidence="15">ABC transporter ATP-binding protein/permease</fullName>
        <ecNumber evidence="15">3.6.3.-</ecNumber>
    </submittedName>
</protein>
<organism evidence="15 16">
    <name type="scientific">Corynebacterium matruchotii</name>
    <dbReference type="NCBI Taxonomy" id="43768"/>
    <lineage>
        <taxon>Bacteria</taxon>
        <taxon>Bacillati</taxon>
        <taxon>Actinomycetota</taxon>
        <taxon>Actinomycetes</taxon>
        <taxon>Mycobacteriales</taxon>
        <taxon>Corynebacteriaceae</taxon>
        <taxon>Corynebacterium</taxon>
    </lineage>
</organism>
<reference evidence="15 16" key="1">
    <citation type="submission" date="2018-06" db="EMBL/GenBank/DDBJ databases">
        <authorList>
            <consortium name="Pathogen Informatics"/>
            <person name="Doyle S."/>
        </authorList>
    </citation>
    <scope>NUCLEOTIDE SEQUENCE [LARGE SCALE GENOMIC DNA]</scope>
    <source>
        <strain evidence="15 16">NCTC10254</strain>
    </source>
</reference>
<keyword evidence="6" id="KW-0547">Nucleotide-binding</keyword>
<proteinExistence type="inferred from homology"/>
<dbReference type="PROSITE" id="PS50929">
    <property type="entry name" value="ABC_TM1F"/>
    <property type="match status" value="1"/>
</dbReference>
<evidence type="ECO:0000313" key="16">
    <source>
        <dbReference type="Proteomes" id="UP000249886"/>
    </source>
</evidence>
<dbReference type="InterPro" id="IPR011527">
    <property type="entry name" value="ABC1_TM_dom"/>
</dbReference>
<keyword evidence="8" id="KW-1278">Translocase</keyword>
<feature type="transmembrane region" description="Helical" evidence="12">
    <location>
        <begin position="124"/>
        <end position="147"/>
    </location>
</feature>
<evidence type="ECO:0000256" key="4">
    <source>
        <dbReference type="ARBA" id="ARBA00022519"/>
    </source>
</evidence>
<dbReference type="InterPro" id="IPR003593">
    <property type="entry name" value="AAA+_ATPase"/>
</dbReference>
<dbReference type="EMBL" id="UARK01000011">
    <property type="protein sequence ID" value="SPW28636.1"/>
    <property type="molecule type" value="Genomic_DNA"/>
</dbReference>
<dbReference type="InterPro" id="IPR003439">
    <property type="entry name" value="ABC_transporter-like_ATP-bd"/>
</dbReference>
<evidence type="ECO:0000259" key="13">
    <source>
        <dbReference type="PROSITE" id="PS50893"/>
    </source>
</evidence>
<evidence type="ECO:0000256" key="11">
    <source>
        <dbReference type="ARBA" id="ARBA00023455"/>
    </source>
</evidence>
<evidence type="ECO:0000256" key="6">
    <source>
        <dbReference type="ARBA" id="ARBA00022741"/>
    </source>
</evidence>
<dbReference type="GO" id="GO:0140359">
    <property type="term" value="F:ABC-type transporter activity"/>
    <property type="evidence" value="ECO:0007669"/>
    <property type="project" value="InterPro"/>
</dbReference>
<feature type="transmembrane region" description="Helical" evidence="12">
    <location>
        <begin position="153"/>
        <end position="171"/>
    </location>
</feature>
<dbReference type="EC" id="3.6.3.-" evidence="15"/>
<evidence type="ECO:0000256" key="7">
    <source>
        <dbReference type="ARBA" id="ARBA00022840"/>
    </source>
</evidence>
<evidence type="ECO:0000256" key="8">
    <source>
        <dbReference type="ARBA" id="ARBA00022967"/>
    </source>
</evidence>
<evidence type="ECO:0000256" key="2">
    <source>
        <dbReference type="ARBA" id="ARBA00022448"/>
    </source>
</evidence>
<dbReference type="AlphaFoldDB" id="A0A6H9XWL2"/>